<name>A0A8E2J841_9APHY</name>
<feature type="transmembrane region" description="Helical" evidence="1">
    <location>
        <begin position="469"/>
        <end position="490"/>
    </location>
</feature>
<feature type="transmembrane region" description="Helical" evidence="1">
    <location>
        <begin position="382"/>
        <end position="403"/>
    </location>
</feature>
<keyword evidence="1" id="KW-0812">Transmembrane</keyword>
<keyword evidence="3" id="KW-1185">Reference proteome</keyword>
<evidence type="ECO:0000313" key="2">
    <source>
        <dbReference type="EMBL" id="OCH96112.1"/>
    </source>
</evidence>
<organism evidence="2 3">
    <name type="scientific">Obba rivulosa</name>
    <dbReference type="NCBI Taxonomy" id="1052685"/>
    <lineage>
        <taxon>Eukaryota</taxon>
        <taxon>Fungi</taxon>
        <taxon>Dikarya</taxon>
        <taxon>Basidiomycota</taxon>
        <taxon>Agaricomycotina</taxon>
        <taxon>Agaricomycetes</taxon>
        <taxon>Polyporales</taxon>
        <taxon>Gelatoporiaceae</taxon>
        <taxon>Obba</taxon>
    </lineage>
</organism>
<dbReference type="AlphaFoldDB" id="A0A8E2J841"/>
<feature type="transmembrane region" description="Helical" evidence="1">
    <location>
        <begin position="444"/>
        <end position="463"/>
    </location>
</feature>
<keyword evidence="1" id="KW-0472">Membrane</keyword>
<evidence type="ECO:0000313" key="3">
    <source>
        <dbReference type="Proteomes" id="UP000250043"/>
    </source>
</evidence>
<evidence type="ECO:0000256" key="1">
    <source>
        <dbReference type="SAM" id="Phobius"/>
    </source>
</evidence>
<gene>
    <name evidence="2" type="ORF">OBBRIDRAFT_363125</name>
</gene>
<protein>
    <submittedName>
        <fullName evidence="2">Uncharacterized protein</fullName>
    </submittedName>
</protein>
<dbReference type="OrthoDB" id="2674421at2759"/>
<sequence>MAAPGIGMAFTQEILYDPATLPAYMEPTRDLSKVGNVSVEGTQVVLYPVTALQNPRYDLGGIVRTGSQTIRMGTHTSMRNLNPSVLPDAWATVINPEGSPFYVTECGAISVVTDSPIQEAGISEKLAKGIGRVRSQIEDLAFKLPRNAELYIRADKIKETCSYYFVDHDSQTEFWLQDIEMTTMGMPEVSSVKHIKYILQEHYWTHVEFFPHRLLPKHLRVELVDVLRHARADQMTSDNSTFPYNAQQCADFIQIIDTEANETTVYMTCLVARIWVMIARHRYDHFYGEEHARLCRDQGILGKPAAQLTFGMRFCSALLFNFPNNFRVELELLYVDNLVYTIHWRTFVTELTKGWRDNVKMDVGLLIANAAFMGLIKDTPSMYAGLASMLLAMGGLLSAGTLLHSYANAGKVNAATVAVYLRQMEHSKLGFGPVAGAFSLPKAFTVWSILFFFTGILTIVPFVPDPFNMGALICVAFLVAVAFVFMAVVLRRPSVRFIV</sequence>
<dbReference type="EMBL" id="KV722332">
    <property type="protein sequence ID" value="OCH96112.1"/>
    <property type="molecule type" value="Genomic_DNA"/>
</dbReference>
<dbReference type="Proteomes" id="UP000250043">
    <property type="component" value="Unassembled WGS sequence"/>
</dbReference>
<keyword evidence="1" id="KW-1133">Transmembrane helix</keyword>
<accession>A0A8E2J841</accession>
<proteinExistence type="predicted"/>
<reference evidence="2 3" key="1">
    <citation type="submission" date="2016-07" db="EMBL/GenBank/DDBJ databases">
        <title>Draft genome of the white-rot fungus Obba rivulosa 3A-2.</title>
        <authorList>
            <consortium name="DOE Joint Genome Institute"/>
            <person name="Miettinen O."/>
            <person name="Riley R."/>
            <person name="Acob R."/>
            <person name="Barry K."/>
            <person name="Cullen D."/>
            <person name="De Vries R."/>
            <person name="Hainaut M."/>
            <person name="Hatakka A."/>
            <person name="Henrissat B."/>
            <person name="Hilden K."/>
            <person name="Kuo R."/>
            <person name="Labutti K."/>
            <person name="Lipzen A."/>
            <person name="Makela M.R."/>
            <person name="Sandor L."/>
            <person name="Spatafora J.W."/>
            <person name="Grigoriev I.V."/>
            <person name="Hibbett D.S."/>
        </authorList>
    </citation>
    <scope>NUCLEOTIDE SEQUENCE [LARGE SCALE GENOMIC DNA]</scope>
    <source>
        <strain evidence="2 3">3A-2</strain>
    </source>
</reference>